<dbReference type="AlphaFoldDB" id="A0A8K0K0R9"/>
<evidence type="ECO:0000313" key="2">
    <source>
        <dbReference type="Proteomes" id="UP000792457"/>
    </source>
</evidence>
<gene>
    <name evidence="1" type="ORF">J437_LFUL012457</name>
</gene>
<reference evidence="1" key="1">
    <citation type="submission" date="2013-04" db="EMBL/GenBank/DDBJ databases">
        <authorList>
            <person name="Qu J."/>
            <person name="Murali S.C."/>
            <person name="Bandaranaike D."/>
            <person name="Bellair M."/>
            <person name="Blankenburg K."/>
            <person name="Chao H."/>
            <person name="Dinh H."/>
            <person name="Doddapaneni H."/>
            <person name="Downs B."/>
            <person name="Dugan-Rocha S."/>
            <person name="Elkadiri S."/>
            <person name="Gnanaolivu R.D."/>
            <person name="Hernandez B."/>
            <person name="Javaid M."/>
            <person name="Jayaseelan J.C."/>
            <person name="Lee S."/>
            <person name="Li M."/>
            <person name="Ming W."/>
            <person name="Munidasa M."/>
            <person name="Muniz J."/>
            <person name="Nguyen L."/>
            <person name="Ongeri F."/>
            <person name="Osuji N."/>
            <person name="Pu L.-L."/>
            <person name="Puazo M."/>
            <person name="Qu C."/>
            <person name="Quiroz J."/>
            <person name="Raj R."/>
            <person name="Weissenberger G."/>
            <person name="Xin Y."/>
            <person name="Zou X."/>
            <person name="Han Y."/>
            <person name="Richards S."/>
            <person name="Worley K."/>
            <person name="Muzny D."/>
            <person name="Gibbs R."/>
        </authorList>
    </citation>
    <scope>NUCLEOTIDE SEQUENCE</scope>
    <source>
        <strain evidence="1">Sampled in the wild</strain>
    </source>
</reference>
<dbReference type="Proteomes" id="UP000792457">
    <property type="component" value="Unassembled WGS sequence"/>
</dbReference>
<comment type="caution">
    <text evidence="1">The sequence shown here is derived from an EMBL/GenBank/DDBJ whole genome shotgun (WGS) entry which is preliminary data.</text>
</comment>
<name>A0A8K0K0R9_LADFU</name>
<sequence length="90" mass="10683">MSIRMFLRRPSAVSVSLITLSLLACLLFLNQMKGVYEANQKFKRLQDYKLYMNDIIQYVNNVENMTNRSSEYYQTLNRLLPPMIRKTDKP</sequence>
<dbReference type="OrthoDB" id="10573239at2759"/>
<accession>A0A8K0K0R9</accession>
<keyword evidence="2" id="KW-1185">Reference proteome</keyword>
<protein>
    <submittedName>
        <fullName evidence="1">Uncharacterized protein</fullName>
    </submittedName>
</protein>
<dbReference type="EMBL" id="KZ308271">
    <property type="protein sequence ID" value="KAG8226201.1"/>
    <property type="molecule type" value="Genomic_DNA"/>
</dbReference>
<organism evidence="1 2">
    <name type="scientific">Ladona fulva</name>
    <name type="common">Scarce chaser dragonfly</name>
    <name type="synonym">Libellula fulva</name>
    <dbReference type="NCBI Taxonomy" id="123851"/>
    <lineage>
        <taxon>Eukaryota</taxon>
        <taxon>Metazoa</taxon>
        <taxon>Ecdysozoa</taxon>
        <taxon>Arthropoda</taxon>
        <taxon>Hexapoda</taxon>
        <taxon>Insecta</taxon>
        <taxon>Pterygota</taxon>
        <taxon>Palaeoptera</taxon>
        <taxon>Odonata</taxon>
        <taxon>Epiprocta</taxon>
        <taxon>Anisoptera</taxon>
        <taxon>Libelluloidea</taxon>
        <taxon>Libellulidae</taxon>
        <taxon>Ladona</taxon>
    </lineage>
</organism>
<proteinExistence type="predicted"/>
<evidence type="ECO:0000313" key="1">
    <source>
        <dbReference type="EMBL" id="KAG8226201.1"/>
    </source>
</evidence>
<dbReference type="PROSITE" id="PS51257">
    <property type="entry name" value="PROKAR_LIPOPROTEIN"/>
    <property type="match status" value="1"/>
</dbReference>
<reference evidence="1" key="2">
    <citation type="submission" date="2017-10" db="EMBL/GenBank/DDBJ databases">
        <title>Ladona fulva Genome sequencing and assembly.</title>
        <authorList>
            <person name="Murali S."/>
            <person name="Richards S."/>
            <person name="Bandaranaike D."/>
            <person name="Bellair M."/>
            <person name="Blankenburg K."/>
            <person name="Chao H."/>
            <person name="Dinh H."/>
            <person name="Doddapaneni H."/>
            <person name="Dugan-Rocha S."/>
            <person name="Elkadiri S."/>
            <person name="Gnanaolivu R."/>
            <person name="Hernandez B."/>
            <person name="Skinner E."/>
            <person name="Javaid M."/>
            <person name="Lee S."/>
            <person name="Li M."/>
            <person name="Ming W."/>
            <person name="Munidasa M."/>
            <person name="Muniz J."/>
            <person name="Nguyen L."/>
            <person name="Hughes D."/>
            <person name="Osuji N."/>
            <person name="Pu L.-L."/>
            <person name="Puazo M."/>
            <person name="Qu C."/>
            <person name="Quiroz J."/>
            <person name="Raj R."/>
            <person name="Weissenberger G."/>
            <person name="Xin Y."/>
            <person name="Zou X."/>
            <person name="Han Y."/>
            <person name="Worley K."/>
            <person name="Muzny D."/>
            <person name="Gibbs R."/>
        </authorList>
    </citation>
    <scope>NUCLEOTIDE SEQUENCE</scope>
    <source>
        <strain evidence="1">Sampled in the wild</strain>
    </source>
</reference>